<dbReference type="Gene3D" id="3.40.718.10">
    <property type="entry name" value="Isopropylmalate Dehydrogenase"/>
    <property type="match status" value="1"/>
</dbReference>
<dbReference type="EMBL" id="WQNE01000024">
    <property type="protein sequence ID" value="MVT76365.1"/>
    <property type="molecule type" value="Genomic_DNA"/>
</dbReference>
<dbReference type="PANTHER" id="PTHR30004">
    <property type="entry name" value="4-HYDROXYTHREONINE-4-PHOSPHATE DEHYDROGENASE"/>
    <property type="match status" value="1"/>
</dbReference>
<evidence type="ECO:0000313" key="5">
    <source>
        <dbReference type="Proteomes" id="UP000449969"/>
    </source>
</evidence>
<dbReference type="GO" id="GO:0046872">
    <property type="term" value="F:metal ion binding"/>
    <property type="evidence" value="ECO:0007669"/>
    <property type="project" value="UniProtKB-KW"/>
</dbReference>
<name>A0A844TFM7_9BRAD</name>
<evidence type="ECO:0000256" key="2">
    <source>
        <dbReference type="ARBA" id="ARBA00023002"/>
    </source>
</evidence>
<keyword evidence="2" id="KW-0560">Oxidoreductase</keyword>
<dbReference type="SUPFAM" id="SSF53659">
    <property type="entry name" value="Isocitrate/Isopropylmalate dehydrogenase-like"/>
    <property type="match status" value="1"/>
</dbReference>
<sequence>MKADMTSPALIAVTMGDPSGVGPELVAHLFRRQPAPTYRFVVLGDAHVMTSALSTSGADGPISIITDPLEAHELPLNAVPVMNVGGLAPEELKIGTATPEGGRSAARAIFAAADLVRAGAVSAVVSAPANKVSLNLAGHHYPGQTEMFLERWGMTTEDAHIMLIGGQIKCSLVTGHCSMADALHKLSRDRVDRIARQAHATLRSLFHIPDPVIGVAGLNCHAGDGGLFGREEIDTIDPVMSGLRAEGLRFTEARPSDSLFYEAEKGRYDAVLAMYHDQGVIPLKRYGYVTVIAGAPFLRTTCGHGTAFDIAWKGVVRPDLFLRAADLAADLVTNRA</sequence>
<dbReference type="Pfam" id="PF04166">
    <property type="entry name" value="PdxA"/>
    <property type="match status" value="1"/>
</dbReference>
<dbReference type="AlphaFoldDB" id="A0A844TFM7"/>
<evidence type="ECO:0000256" key="3">
    <source>
        <dbReference type="ARBA" id="ARBA00023027"/>
    </source>
</evidence>
<dbReference type="Proteomes" id="UP000449969">
    <property type="component" value="Unassembled WGS sequence"/>
</dbReference>
<dbReference type="GO" id="GO:0016491">
    <property type="term" value="F:oxidoreductase activity"/>
    <property type="evidence" value="ECO:0007669"/>
    <property type="project" value="UniProtKB-KW"/>
</dbReference>
<evidence type="ECO:0000313" key="4">
    <source>
        <dbReference type="EMBL" id="MVT76365.1"/>
    </source>
</evidence>
<keyword evidence="3" id="KW-0520">NAD</keyword>
<dbReference type="OrthoDB" id="9801783at2"/>
<keyword evidence="1" id="KW-0479">Metal-binding</keyword>
<keyword evidence="5" id="KW-1185">Reference proteome</keyword>
<evidence type="ECO:0000256" key="1">
    <source>
        <dbReference type="ARBA" id="ARBA00022723"/>
    </source>
</evidence>
<dbReference type="GO" id="GO:0051287">
    <property type="term" value="F:NAD binding"/>
    <property type="evidence" value="ECO:0007669"/>
    <property type="project" value="InterPro"/>
</dbReference>
<organism evidence="4 5">
    <name type="scientific">Bradyrhizobium cajani</name>
    <dbReference type="NCBI Taxonomy" id="1928661"/>
    <lineage>
        <taxon>Bacteria</taxon>
        <taxon>Pseudomonadati</taxon>
        <taxon>Pseudomonadota</taxon>
        <taxon>Alphaproteobacteria</taxon>
        <taxon>Hyphomicrobiales</taxon>
        <taxon>Nitrobacteraceae</taxon>
        <taxon>Bradyrhizobium</taxon>
    </lineage>
</organism>
<dbReference type="InterPro" id="IPR005255">
    <property type="entry name" value="PdxA_fam"/>
</dbReference>
<gene>
    <name evidence="4" type="ORF">GPL20_25490</name>
</gene>
<proteinExistence type="predicted"/>
<protein>
    <submittedName>
        <fullName evidence="4">4-hydroxythreonine-4-phosphate dehydrogenase PdxA</fullName>
    </submittedName>
</protein>
<dbReference type="PANTHER" id="PTHR30004:SF3">
    <property type="entry name" value="4-HYDROXYTHREONINE-4-PHOSPHATE DEHYDROGENASE 2-RELATED"/>
    <property type="match status" value="1"/>
</dbReference>
<comment type="caution">
    <text evidence="4">The sequence shown here is derived from an EMBL/GenBank/DDBJ whole genome shotgun (WGS) entry which is preliminary data.</text>
</comment>
<accession>A0A844TFM7</accession>
<reference evidence="4 5" key="1">
    <citation type="submission" date="2019-12" db="EMBL/GenBank/DDBJ databases">
        <title>Draft genome sequences Bradyrhizobium cajani AMBPC1010, Bradyrhizobium pachyrhizi AMBPC1040 and Bradyrhizobium yuanmingense ALSPC3051, three plant growth promoting strains isolated from nodules of Cajanus cajan L. in Dominican Republic.</title>
        <authorList>
            <person name="Flores-Felix J.D."/>
            <person name="Araujo J."/>
            <person name="Diaz-Alcantara C."/>
            <person name="Gonzalez-Andres F."/>
            <person name="Velazquez E."/>
        </authorList>
    </citation>
    <scope>NUCLEOTIDE SEQUENCE [LARGE SCALE GENOMIC DNA]</scope>
    <source>
        <strain evidence="4 5">1010</strain>
    </source>
</reference>
<dbReference type="RefSeq" id="WP_157332804.1">
    <property type="nucleotide sequence ID" value="NZ_JANADL010000028.1"/>
</dbReference>